<evidence type="ECO:0000313" key="1">
    <source>
        <dbReference type="EMBL" id="CBX27465.1"/>
    </source>
</evidence>
<dbReference type="AlphaFoldDB" id="E1YA71"/>
<gene>
    <name evidence="1" type="ORF">N47_H22870</name>
</gene>
<organism evidence="1">
    <name type="scientific">uncultured Desulfobacterium sp</name>
    <dbReference type="NCBI Taxonomy" id="201089"/>
    <lineage>
        <taxon>Bacteria</taxon>
        <taxon>Pseudomonadati</taxon>
        <taxon>Thermodesulfobacteriota</taxon>
        <taxon>Desulfobacteria</taxon>
        <taxon>Desulfobacterales</taxon>
        <taxon>Desulfobacteriaceae</taxon>
        <taxon>Desulfobacterium</taxon>
        <taxon>environmental samples</taxon>
    </lineage>
</organism>
<dbReference type="EMBL" id="FR695866">
    <property type="protein sequence ID" value="CBX27465.1"/>
    <property type="molecule type" value="Genomic_DNA"/>
</dbReference>
<proteinExistence type="predicted"/>
<reference evidence="1" key="1">
    <citation type="journal article" date="2011" name="Environ. Microbiol.">
        <title>Genomic insights into the metabolic potential of the polycyclic aromatic hydrocarbon degrading sulfate-reducing Deltaproteobacterium N47.</title>
        <authorList>
            <person name="Bergmann F."/>
            <person name="Selesi D."/>
            <person name="Weinmaier T."/>
            <person name="Tischler P."/>
            <person name="Rattei T."/>
            <person name="Meckenstock R.U."/>
        </authorList>
    </citation>
    <scope>NUCLEOTIDE SEQUENCE</scope>
</reference>
<name>E1YA71_9BACT</name>
<accession>E1YA71</accession>
<protein>
    <submittedName>
        <fullName evidence="1">Uncharacterized protein</fullName>
    </submittedName>
</protein>
<sequence>MKASGKWDMTFRKGVLKLPMSHLFYVLGEKNNQNQKLFIKSQNQITG</sequence>